<sequence length="104" mass="11040">MTISRSPTPKDTEGAHRMPDPLTTDESTRPTAEVVLSIVGEVTGSGPHRPTDSFYDIGGTSLDAIRICLRVSREFALDIGPEALLDSEDLAGFAAVVSAAREAR</sequence>
<proteinExistence type="predicted"/>
<accession>A0A2M8LQH1</accession>
<feature type="region of interest" description="Disordered" evidence="1">
    <location>
        <begin position="1"/>
        <end position="30"/>
    </location>
</feature>
<organism evidence="3 4">
    <name type="scientific">Streptomyces carminius</name>
    <dbReference type="NCBI Taxonomy" id="2665496"/>
    <lineage>
        <taxon>Bacteria</taxon>
        <taxon>Bacillati</taxon>
        <taxon>Actinomycetota</taxon>
        <taxon>Actinomycetes</taxon>
        <taxon>Kitasatosporales</taxon>
        <taxon>Streptomycetaceae</taxon>
        <taxon>Streptomyces</taxon>
    </lineage>
</organism>
<dbReference type="InterPro" id="IPR036736">
    <property type="entry name" value="ACP-like_sf"/>
</dbReference>
<dbReference type="Proteomes" id="UP000230407">
    <property type="component" value="Unassembled WGS sequence"/>
</dbReference>
<dbReference type="PROSITE" id="PS50075">
    <property type="entry name" value="CARRIER"/>
    <property type="match status" value="1"/>
</dbReference>
<evidence type="ECO:0000259" key="2">
    <source>
        <dbReference type="PROSITE" id="PS50075"/>
    </source>
</evidence>
<evidence type="ECO:0000313" key="3">
    <source>
        <dbReference type="EMBL" id="PJE94192.1"/>
    </source>
</evidence>
<evidence type="ECO:0000313" key="4">
    <source>
        <dbReference type="Proteomes" id="UP000230407"/>
    </source>
</evidence>
<evidence type="ECO:0000256" key="1">
    <source>
        <dbReference type="SAM" id="MobiDB-lite"/>
    </source>
</evidence>
<feature type="compositionally biased region" description="Basic and acidic residues" evidence="1">
    <location>
        <begin position="8"/>
        <end position="19"/>
    </location>
</feature>
<dbReference type="Gene3D" id="1.10.1200.10">
    <property type="entry name" value="ACP-like"/>
    <property type="match status" value="1"/>
</dbReference>
<dbReference type="SUPFAM" id="SSF47336">
    <property type="entry name" value="ACP-like"/>
    <property type="match status" value="1"/>
</dbReference>
<comment type="caution">
    <text evidence="3">The sequence shown here is derived from an EMBL/GenBank/DDBJ whole genome shotgun (WGS) entry which is preliminary data.</text>
</comment>
<reference evidence="3 4" key="1">
    <citation type="submission" date="2017-11" db="EMBL/GenBank/DDBJ databases">
        <title>Streptomyces carmine sp. nov., a novel actinomycete isolated from Sophora alopecuroides in Xinjiang, China.</title>
        <authorList>
            <person name="Wang Y."/>
            <person name="Luo X."/>
            <person name="Wan C."/>
            <person name="Zhang L."/>
        </authorList>
    </citation>
    <scope>NUCLEOTIDE SEQUENCE [LARGE SCALE GENOMIC DNA]</scope>
    <source>
        <strain evidence="3 4">TRM SA0054</strain>
    </source>
</reference>
<protein>
    <recommendedName>
        <fullName evidence="2">Carrier domain-containing protein</fullName>
    </recommendedName>
</protein>
<keyword evidence="4" id="KW-1185">Reference proteome</keyword>
<dbReference type="EMBL" id="PGGW01000069">
    <property type="protein sequence ID" value="PJE94192.1"/>
    <property type="molecule type" value="Genomic_DNA"/>
</dbReference>
<feature type="domain" description="Carrier" evidence="2">
    <location>
        <begin position="26"/>
        <end position="101"/>
    </location>
</feature>
<gene>
    <name evidence="3" type="ORF">CUT44_28295</name>
</gene>
<dbReference type="Pfam" id="PF00550">
    <property type="entry name" value="PP-binding"/>
    <property type="match status" value="1"/>
</dbReference>
<dbReference type="InterPro" id="IPR009081">
    <property type="entry name" value="PP-bd_ACP"/>
</dbReference>
<name>A0A2M8LQH1_9ACTN</name>
<dbReference type="AlphaFoldDB" id="A0A2M8LQH1"/>